<evidence type="ECO:0000256" key="3">
    <source>
        <dbReference type="PROSITE-ProRule" id="PRU00267"/>
    </source>
</evidence>
<evidence type="ECO:0000259" key="4">
    <source>
        <dbReference type="PROSITE" id="PS50118"/>
    </source>
</evidence>
<keyword evidence="2 3" id="KW-0539">Nucleus</keyword>
<protein>
    <submittedName>
        <fullName evidence="5">High mobility group box domain-containing protein</fullName>
    </submittedName>
</protein>
<dbReference type="PANTHER" id="PTHR45789">
    <property type="entry name" value="FI18025P1"/>
    <property type="match status" value="1"/>
</dbReference>
<feature type="DNA-binding region" description="HMG box" evidence="3">
    <location>
        <begin position="31"/>
        <end position="99"/>
    </location>
</feature>
<dbReference type="InterPro" id="IPR036910">
    <property type="entry name" value="HMG_box_dom_sf"/>
</dbReference>
<organism evidence="5 6">
    <name type="scientific">Absidia repens</name>
    <dbReference type="NCBI Taxonomy" id="90262"/>
    <lineage>
        <taxon>Eukaryota</taxon>
        <taxon>Fungi</taxon>
        <taxon>Fungi incertae sedis</taxon>
        <taxon>Mucoromycota</taxon>
        <taxon>Mucoromycotina</taxon>
        <taxon>Mucoromycetes</taxon>
        <taxon>Mucorales</taxon>
        <taxon>Cunninghamellaceae</taxon>
        <taxon>Absidia</taxon>
    </lineage>
</organism>
<dbReference type="PROSITE" id="PS50118">
    <property type="entry name" value="HMG_BOX_2"/>
    <property type="match status" value="1"/>
</dbReference>
<evidence type="ECO:0000313" key="6">
    <source>
        <dbReference type="Proteomes" id="UP000193560"/>
    </source>
</evidence>
<dbReference type="EMBL" id="MCGE01000014">
    <property type="protein sequence ID" value="ORZ14477.1"/>
    <property type="molecule type" value="Genomic_DNA"/>
</dbReference>
<dbReference type="PANTHER" id="PTHR45789:SF2">
    <property type="entry name" value="FI18025P1"/>
    <property type="match status" value="1"/>
</dbReference>
<dbReference type="SUPFAM" id="SSF47095">
    <property type="entry name" value="HMG-box"/>
    <property type="match status" value="1"/>
</dbReference>
<dbReference type="AlphaFoldDB" id="A0A1X2ID85"/>
<dbReference type="STRING" id="90262.A0A1X2ID85"/>
<evidence type="ECO:0000256" key="2">
    <source>
        <dbReference type="ARBA" id="ARBA00023242"/>
    </source>
</evidence>
<dbReference type="Pfam" id="PF00505">
    <property type="entry name" value="HMG_box"/>
    <property type="match status" value="1"/>
</dbReference>
<keyword evidence="1 3" id="KW-0238">DNA-binding</keyword>
<dbReference type="GO" id="GO:0000978">
    <property type="term" value="F:RNA polymerase II cis-regulatory region sequence-specific DNA binding"/>
    <property type="evidence" value="ECO:0007669"/>
    <property type="project" value="TreeGrafter"/>
</dbReference>
<proteinExistence type="predicted"/>
<dbReference type="InterPro" id="IPR051356">
    <property type="entry name" value="SOX/SOX-like_TF"/>
</dbReference>
<keyword evidence="6" id="KW-1185">Reference proteome</keyword>
<sequence length="106" mass="12498">MKDVEDLIIYTEANRKPLRKPRNRKRDPSSAPRPVNCFLVYRKEKQAQIAELCTGANHRVISKIVARWWKNIDSCTRSLYVDVAKQVKQDHAIKFPGYKYAPKRKR</sequence>
<feature type="non-terminal residue" evidence="5">
    <location>
        <position position="106"/>
    </location>
</feature>
<accession>A0A1X2ID85</accession>
<dbReference type="Gene3D" id="1.10.30.10">
    <property type="entry name" value="High mobility group box domain"/>
    <property type="match status" value="1"/>
</dbReference>
<dbReference type="GO" id="GO:0005634">
    <property type="term" value="C:nucleus"/>
    <property type="evidence" value="ECO:0007669"/>
    <property type="project" value="UniProtKB-UniRule"/>
</dbReference>
<comment type="caution">
    <text evidence="5">The sequence shown here is derived from an EMBL/GenBank/DDBJ whole genome shotgun (WGS) entry which is preliminary data.</text>
</comment>
<dbReference type="CDD" id="cd01389">
    <property type="entry name" value="HMG-box_ROX1-like"/>
    <property type="match status" value="1"/>
</dbReference>
<dbReference type="GO" id="GO:0000981">
    <property type="term" value="F:DNA-binding transcription factor activity, RNA polymerase II-specific"/>
    <property type="evidence" value="ECO:0007669"/>
    <property type="project" value="TreeGrafter"/>
</dbReference>
<reference evidence="5 6" key="1">
    <citation type="submission" date="2016-07" db="EMBL/GenBank/DDBJ databases">
        <title>Pervasive Adenine N6-methylation of Active Genes in Fungi.</title>
        <authorList>
            <consortium name="DOE Joint Genome Institute"/>
            <person name="Mondo S.J."/>
            <person name="Dannebaum R.O."/>
            <person name="Kuo R.C."/>
            <person name="Labutti K."/>
            <person name="Haridas S."/>
            <person name="Kuo A."/>
            <person name="Salamov A."/>
            <person name="Ahrendt S.R."/>
            <person name="Lipzen A."/>
            <person name="Sullivan W."/>
            <person name="Andreopoulos W.B."/>
            <person name="Clum A."/>
            <person name="Lindquist E."/>
            <person name="Daum C."/>
            <person name="Ramamoorthy G.K."/>
            <person name="Gryganskyi A."/>
            <person name="Culley D."/>
            <person name="Magnuson J.K."/>
            <person name="James T.Y."/>
            <person name="O'Malley M.A."/>
            <person name="Stajich J.E."/>
            <person name="Spatafora J.W."/>
            <person name="Visel A."/>
            <person name="Grigoriev I.V."/>
        </authorList>
    </citation>
    <scope>NUCLEOTIDE SEQUENCE [LARGE SCALE GENOMIC DNA]</scope>
    <source>
        <strain evidence="5 6">NRRL 1336</strain>
    </source>
</reference>
<dbReference type="OrthoDB" id="6247875at2759"/>
<dbReference type="Proteomes" id="UP000193560">
    <property type="component" value="Unassembled WGS sequence"/>
</dbReference>
<evidence type="ECO:0000313" key="5">
    <source>
        <dbReference type="EMBL" id="ORZ14477.1"/>
    </source>
</evidence>
<dbReference type="InterPro" id="IPR009071">
    <property type="entry name" value="HMG_box_dom"/>
</dbReference>
<name>A0A1X2ID85_9FUNG</name>
<feature type="domain" description="HMG box" evidence="4">
    <location>
        <begin position="31"/>
        <end position="99"/>
    </location>
</feature>
<dbReference type="SMART" id="SM00398">
    <property type="entry name" value="HMG"/>
    <property type="match status" value="1"/>
</dbReference>
<gene>
    <name evidence="5" type="ORF">BCR42DRAFT_329546</name>
</gene>
<evidence type="ECO:0000256" key="1">
    <source>
        <dbReference type="ARBA" id="ARBA00023125"/>
    </source>
</evidence>